<feature type="transmembrane region" description="Helical" evidence="2">
    <location>
        <begin position="289"/>
        <end position="317"/>
    </location>
</feature>
<reference evidence="5" key="1">
    <citation type="journal article" date="2018" name="Nat. Microbiol.">
        <title>Leveraging single-cell genomics to expand the fungal tree of life.</title>
        <authorList>
            <person name="Ahrendt S.R."/>
            <person name="Quandt C.A."/>
            <person name="Ciobanu D."/>
            <person name="Clum A."/>
            <person name="Salamov A."/>
            <person name="Andreopoulos B."/>
            <person name="Cheng J.F."/>
            <person name="Woyke T."/>
            <person name="Pelin A."/>
            <person name="Henrissat B."/>
            <person name="Reynolds N.K."/>
            <person name="Benny G.L."/>
            <person name="Smith M.E."/>
            <person name="James T.Y."/>
            <person name="Grigoriev I.V."/>
        </authorList>
    </citation>
    <scope>NUCLEOTIDE SEQUENCE [LARGE SCALE GENOMIC DNA]</scope>
    <source>
        <strain evidence="5">Baker2002</strain>
    </source>
</reference>
<evidence type="ECO:0000259" key="3">
    <source>
        <dbReference type="Pfam" id="PF03815"/>
    </source>
</evidence>
<feature type="transmembrane region" description="Helical" evidence="2">
    <location>
        <begin position="337"/>
        <end position="361"/>
    </location>
</feature>
<feature type="transmembrane region" description="Helical" evidence="2">
    <location>
        <begin position="502"/>
        <end position="524"/>
    </location>
</feature>
<evidence type="ECO:0000313" key="5">
    <source>
        <dbReference type="Proteomes" id="UP000268321"/>
    </source>
</evidence>
<keyword evidence="2" id="KW-1133">Transmembrane helix</keyword>
<sequence>MVQDVASTELEIEQNTDGAPRPSEVDPLVRSERIPGVSGVVFGRLHLCKRLVGAVWNGPTTSRDTPPHPIKQLRLLESLPCRFRHLVPRWWRVAVLVVYMAVWLVIWGRVMMPYYTQPPQVDGVPIVSLECGKSHDFWIDKNVACGLDANLCPSFNTESDVVFRCPALCDRRSWLYSLRAVGAQVVNYRGFYVGGGKTPSKTLSQVLTQPYRADSFPCGAAIHAGEISAFTGGCVRASYLSGAQPSFPPAPGAYGESIGFPSFFPKSFVFVALLDIVGPCRDPRLVVMLFNIFMGVQVVFIATPAVFYWVLSTVGYWTIALATDPPVNVDPLKLETLYQLVSVALGRFLPTCFVLHVVWMISAKHTFLLEQPGPQPQTARDKYLSEYSPVLRVALWHLSLWVGVLSNMTFDRLPIDRLTLHDLQTMPGALIATSVLVGVMIVCAIAQAYYLWRLCRLWKFVKLYLVLGGLLAVLACLPGLTLRIHHYIFALLLIPACSTRGWTAYVFQGLLLGLFLSGVARWGYTSIAETRFSLLRGEPLSVIVAPLVDNYNAGVLYWLRPDGTPYGAMLNDTDRYTEISLLVNDVERHRGPDSGRLNVTDIIESNSSLKQLVEMALAAREDPASDISLFLRLARYSPQPKKYGDYTQTSVLRYPSMDWTPAPPGLT</sequence>
<feature type="region of interest" description="Disordered" evidence="1">
    <location>
        <begin position="1"/>
        <end position="26"/>
    </location>
</feature>
<evidence type="ECO:0000256" key="1">
    <source>
        <dbReference type="SAM" id="MobiDB-lite"/>
    </source>
</evidence>
<dbReference type="Proteomes" id="UP000268321">
    <property type="component" value="Unassembled WGS sequence"/>
</dbReference>
<gene>
    <name evidence="4" type="ORF">METBISCDRAFT_20509</name>
</gene>
<keyword evidence="5" id="KW-1185">Reference proteome</keyword>
<dbReference type="InterPro" id="IPR051957">
    <property type="entry name" value="CRISP-LCCL_domain"/>
</dbReference>
<feature type="transmembrane region" description="Helical" evidence="2">
    <location>
        <begin position="430"/>
        <end position="451"/>
    </location>
</feature>
<organism evidence="4 5">
    <name type="scientific">Metschnikowia bicuspidata</name>
    <dbReference type="NCBI Taxonomy" id="27322"/>
    <lineage>
        <taxon>Eukaryota</taxon>
        <taxon>Fungi</taxon>
        <taxon>Dikarya</taxon>
        <taxon>Ascomycota</taxon>
        <taxon>Saccharomycotina</taxon>
        <taxon>Pichiomycetes</taxon>
        <taxon>Metschnikowiaceae</taxon>
        <taxon>Metschnikowia</taxon>
    </lineage>
</organism>
<feature type="transmembrane region" description="Helical" evidence="2">
    <location>
        <begin position="90"/>
        <end position="110"/>
    </location>
</feature>
<dbReference type="AlphaFoldDB" id="A0A4P9Z922"/>
<evidence type="ECO:0000313" key="4">
    <source>
        <dbReference type="EMBL" id="RKP28471.1"/>
    </source>
</evidence>
<keyword evidence="2" id="KW-0812">Transmembrane</keyword>
<dbReference type="OrthoDB" id="441660at2759"/>
<protein>
    <recommendedName>
        <fullName evidence="3">LCCL domain-containing protein</fullName>
    </recommendedName>
</protein>
<dbReference type="PANTHER" id="PTHR31331:SF1">
    <property type="entry name" value="CYSTEINE RICH SECRETORY PROTEIN LCCL DOMAIN CONTAINING 2"/>
    <property type="match status" value="1"/>
</dbReference>
<dbReference type="SUPFAM" id="SSF69848">
    <property type="entry name" value="LCCL domain"/>
    <property type="match status" value="1"/>
</dbReference>
<dbReference type="Gene3D" id="2.170.130.20">
    <property type="entry name" value="LCCL-like domain"/>
    <property type="match status" value="1"/>
</dbReference>
<feature type="domain" description="LCCL" evidence="3">
    <location>
        <begin position="157"/>
        <end position="242"/>
    </location>
</feature>
<dbReference type="PANTHER" id="PTHR31331">
    <property type="entry name" value="LCCL DOMAIN PROTEIN (AFU_ORTHOLOGUE AFUA_5G08630)"/>
    <property type="match status" value="1"/>
</dbReference>
<accession>A0A4P9Z922</accession>
<feature type="transmembrane region" description="Helical" evidence="2">
    <location>
        <begin position="463"/>
        <end position="482"/>
    </location>
</feature>
<dbReference type="InterPro" id="IPR036609">
    <property type="entry name" value="LCCL_sf"/>
</dbReference>
<evidence type="ECO:0000256" key="2">
    <source>
        <dbReference type="SAM" id="Phobius"/>
    </source>
</evidence>
<keyword evidence="2" id="KW-0472">Membrane</keyword>
<dbReference type="EMBL" id="ML004898">
    <property type="protein sequence ID" value="RKP28471.1"/>
    <property type="molecule type" value="Genomic_DNA"/>
</dbReference>
<dbReference type="InterPro" id="IPR004043">
    <property type="entry name" value="LCCL"/>
</dbReference>
<proteinExistence type="predicted"/>
<name>A0A4P9Z922_9ASCO</name>
<feature type="transmembrane region" description="Helical" evidence="2">
    <location>
        <begin position="390"/>
        <end position="410"/>
    </location>
</feature>
<dbReference type="Pfam" id="PF03815">
    <property type="entry name" value="LCCL"/>
    <property type="match status" value="1"/>
</dbReference>